<feature type="domain" description="GspD-like N0" evidence="4">
    <location>
        <begin position="41"/>
        <end position="109"/>
    </location>
</feature>
<dbReference type="Pfam" id="PF21305">
    <property type="entry name" value="type_II_gspD_N0"/>
    <property type="match status" value="1"/>
</dbReference>
<dbReference type="InterPro" id="IPR038591">
    <property type="entry name" value="NolW-like_sf"/>
</dbReference>
<dbReference type="Gene3D" id="3.30.1370.120">
    <property type="match status" value="1"/>
</dbReference>
<dbReference type="AlphaFoldDB" id="A0A382PY45"/>
<dbReference type="GO" id="GO:0015627">
    <property type="term" value="C:type II protein secretion system complex"/>
    <property type="evidence" value="ECO:0007669"/>
    <property type="project" value="TreeGrafter"/>
</dbReference>
<dbReference type="GO" id="GO:0016020">
    <property type="term" value="C:membrane"/>
    <property type="evidence" value="ECO:0007669"/>
    <property type="project" value="UniProtKB-SubCell"/>
</dbReference>
<proteinExistence type="predicted"/>
<dbReference type="GO" id="GO:0009306">
    <property type="term" value="P:protein secretion"/>
    <property type="evidence" value="ECO:0007669"/>
    <property type="project" value="TreeGrafter"/>
</dbReference>
<evidence type="ECO:0000313" key="5">
    <source>
        <dbReference type="EMBL" id="SVC77710.1"/>
    </source>
</evidence>
<evidence type="ECO:0000256" key="1">
    <source>
        <dbReference type="ARBA" id="ARBA00004370"/>
    </source>
</evidence>
<reference evidence="5" key="1">
    <citation type="submission" date="2018-05" db="EMBL/GenBank/DDBJ databases">
        <authorList>
            <person name="Lanie J.A."/>
            <person name="Ng W.-L."/>
            <person name="Kazmierczak K.M."/>
            <person name="Andrzejewski T.M."/>
            <person name="Davidsen T.M."/>
            <person name="Wayne K.J."/>
            <person name="Tettelin H."/>
            <person name="Glass J.I."/>
            <person name="Rusch D."/>
            <person name="Podicherti R."/>
            <person name="Tsui H.-C.T."/>
            <person name="Winkler M.E."/>
        </authorList>
    </citation>
    <scope>NUCLEOTIDE SEQUENCE</scope>
</reference>
<dbReference type="PANTHER" id="PTHR30332:SF24">
    <property type="entry name" value="SECRETIN GSPD-RELATED"/>
    <property type="match status" value="1"/>
</dbReference>
<evidence type="ECO:0000256" key="3">
    <source>
        <dbReference type="ARBA" id="ARBA00023136"/>
    </source>
</evidence>
<comment type="subcellular location">
    <subcellularLocation>
        <location evidence="1">Membrane</location>
    </subcellularLocation>
</comment>
<name>A0A382PY45_9ZZZZ</name>
<evidence type="ECO:0000256" key="2">
    <source>
        <dbReference type="ARBA" id="ARBA00022729"/>
    </source>
</evidence>
<organism evidence="5">
    <name type="scientific">marine metagenome</name>
    <dbReference type="NCBI Taxonomy" id="408172"/>
    <lineage>
        <taxon>unclassified sequences</taxon>
        <taxon>metagenomes</taxon>
        <taxon>ecological metagenomes</taxon>
    </lineage>
</organism>
<keyword evidence="2" id="KW-0732">Signal</keyword>
<gene>
    <name evidence="5" type="ORF">METZ01_LOCUS330564</name>
</gene>
<dbReference type="InterPro" id="IPR050810">
    <property type="entry name" value="Bact_Secretion_Sys_Channel"/>
</dbReference>
<accession>A0A382PY45</accession>
<dbReference type="InterPro" id="IPR049371">
    <property type="entry name" value="GspD-like_N0"/>
</dbReference>
<dbReference type="EMBL" id="UINC01110299">
    <property type="protein sequence ID" value="SVC77710.1"/>
    <property type="molecule type" value="Genomic_DNA"/>
</dbReference>
<dbReference type="PANTHER" id="PTHR30332">
    <property type="entry name" value="PROBABLE GENERAL SECRETION PATHWAY PROTEIN D"/>
    <property type="match status" value="1"/>
</dbReference>
<sequence length="134" mass="14414">MTNAPKSIRNLTCSAVSLCLIWTSILNSAPAEAQGATITPNYVDADIRQIIEAVSEVTGKNFVIDPRVRAEVTMLSTTPMSPDAFYQTFLSILSVYGFVAVPSGEVIKILPDANARQLPGWEMVADGRGPDDIV</sequence>
<protein>
    <recommendedName>
        <fullName evidence="4">GspD-like N0 domain-containing protein</fullName>
    </recommendedName>
</protein>
<keyword evidence="3" id="KW-0472">Membrane</keyword>
<evidence type="ECO:0000259" key="4">
    <source>
        <dbReference type="Pfam" id="PF21305"/>
    </source>
</evidence>
<feature type="non-terminal residue" evidence="5">
    <location>
        <position position="134"/>
    </location>
</feature>